<keyword evidence="3" id="KW-1185">Reference proteome</keyword>
<feature type="compositionally biased region" description="Low complexity" evidence="1">
    <location>
        <begin position="152"/>
        <end position="169"/>
    </location>
</feature>
<dbReference type="Proteomes" id="UP000275078">
    <property type="component" value="Unassembled WGS sequence"/>
</dbReference>
<feature type="compositionally biased region" description="Polar residues" evidence="1">
    <location>
        <begin position="35"/>
        <end position="49"/>
    </location>
</feature>
<dbReference type="SUPFAM" id="SSF81383">
    <property type="entry name" value="F-box domain"/>
    <property type="match status" value="1"/>
</dbReference>
<evidence type="ECO:0000313" key="2">
    <source>
        <dbReference type="EMBL" id="RPA76215.1"/>
    </source>
</evidence>
<dbReference type="Gene3D" id="1.25.40.20">
    <property type="entry name" value="Ankyrin repeat-containing domain"/>
    <property type="match status" value="1"/>
</dbReference>
<name>A0A3N4HQV3_ASCIM</name>
<feature type="compositionally biased region" description="Polar residues" evidence="1">
    <location>
        <begin position="172"/>
        <end position="190"/>
    </location>
</feature>
<feature type="compositionally biased region" description="Basic and acidic residues" evidence="1">
    <location>
        <begin position="7"/>
        <end position="16"/>
    </location>
</feature>
<protein>
    <submittedName>
        <fullName evidence="2">Uncharacterized protein</fullName>
    </submittedName>
</protein>
<feature type="compositionally biased region" description="Polar residues" evidence="1">
    <location>
        <begin position="81"/>
        <end position="94"/>
    </location>
</feature>
<feature type="region of interest" description="Disordered" evidence="1">
    <location>
        <begin position="1"/>
        <end position="195"/>
    </location>
</feature>
<evidence type="ECO:0000256" key="1">
    <source>
        <dbReference type="SAM" id="MobiDB-lite"/>
    </source>
</evidence>
<dbReference type="SUPFAM" id="SSF48403">
    <property type="entry name" value="Ankyrin repeat"/>
    <property type="match status" value="1"/>
</dbReference>
<evidence type="ECO:0000313" key="3">
    <source>
        <dbReference type="Proteomes" id="UP000275078"/>
    </source>
</evidence>
<gene>
    <name evidence="2" type="ORF">BJ508DRAFT_365185</name>
</gene>
<proteinExistence type="predicted"/>
<dbReference type="InterPro" id="IPR036047">
    <property type="entry name" value="F-box-like_dom_sf"/>
</dbReference>
<accession>A0A3N4HQV3</accession>
<organism evidence="2 3">
    <name type="scientific">Ascobolus immersus RN42</name>
    <dbReference type="NCBI Taxonomy" id="1160509"/>
    <lineage>
        <taxon>Eukaryota</taxon>
        <taxon>Fungi</taxon>
        <taxon>Dikarya</taxon>
        <taxon>Ascomycota</taxon>
        <taxon>Pezizomycotina</taxon>
        <taxon>Pezizomycetes</taxon>
        <taxon>Pezizales</taxon>
        <taxon>Ascobolaceae</taxon>
        <taxon>Ascobolus</taxon>
    </lineage>
</organism>
<sequence>MSTNKPETGDNRESQHYKNQSNQSQSQAPMDELKTTLSITNNTNGDQPQAASSSSSATIMTMGGHLAATSDANDDEEQTEPKCSTSASPETSTIADEHLPSMSITHNSHEEQADATEPPSPSLAVPSTIEERLAAVSLSSTSDEEEQTATVTPTAESSTTSLSTDDALSMMADTSNGKEVQTETESTPSSLVDAPSTVEGSLAATSHTKTGKQEQPEALMTISSRTLLSPAAPGLLKLPVELHLEIADHLEDLFSLTNIRAVCRTLYNMYTTSHTKRLSYLLQNYLSLHMAAGYRGQDNIYNSTIRVLHKSEYGEDFCVSEDNIAGKDWIVEFLTPLMRCRNAESVRDLLMKLNGTVWDCRETVFLVLRKAIRHSGPQEKHIEHIRMLARRLVELDGRNAVDHVHLVNSAVYRAKIHCLRAFEEEGICRKQQMSTEDKHMLLQNAFRSVERLTSIYPEIFDHKAILQVAEFVVERLEMKVTAASVNALVDGMERDCYGANQKTLAKLVPLYEDLLALFIRNGLDVKTHSLTDDSFLPAGRKFCAPVLKMFAQSGAYLGPFENGAKGRLHYGWLGLDVDYLRLLLQQGCKVDILDDNGVTPLGRVLHGIVRHFNEVEEEIAMKEDPYLYRPVVKFFLENGADPLIAFPKGETAMTVAMFLGHQSLIDDLVLLDSRRDERYGSLSESPKEVYEEWLGDGDLWVRLLPSGALKRSEIESRIAGIRRYEK</sequence>
<dbReference type="OrthoDB" id="3477286at2759"/>
<dbReference type="InterPro" id="IPR036770">
    <property type="entry name" value="Ankyrin_rpt-contain_sf"/>
</dbReference>
<reference evidence="2 3" key="1">
    <citation type="journal article" date="2018" name="Nat. Ecol. Evol.">
        <title>Pezizomycetes genomes reveal the molecular basis of ectomycorrhizal truffle lifestyle.</title>
        <authorList>
            <person name="Murat C."/>
            <person name="Payen T."/>
            <person name="Noel B."/>
            <person name="Kuo A."/>
            <person name="Morin E."/>
            <person name="Chen J."/>
            <person name="Kohler A."/>
            <person name="Krizsan K."/>
            <person name="Balestrini R."/>
            <person name="Da Silva C."/>
            <person name="Montanini B."/>
            <person name="Hainaut M."/>
            <person name="Levati E."/>
            <person name="Barry K.W."/>
            <person name="Belfiori B."/>
            <person name="Cichocki N."/>
            <person name="Clum A."/>
            <person name="Dockter R.B."/>
            <person name="Fauchery L."/>
            <person name="Guy J."/>
            <person name="Iotti M."/>
            <person name="Le Tacon F."/>
            <person name="Lindquist E.A."/>
            <person name="Lipzen A."/>
            <person name="Malagnac F."/>
            <person name="Mello A."/>
            <person name="Molinier V."/>
            <person name="Miyauchi S."/>
            <person name="Poulain J."/>
            <person name="Riccioni C."/>
            <person name="Rubini A."/>
            <person name="Sitrit Y."/>
            <person name="Splivallo R."/>
            <person name="Traeger S."/>
            <person name="Wang M."/>
            <person name="Zifcakova L."/>
            <person name="Wipf D."/>
            <person name="Zambonelli A."/>
            <person name="Paolocci F."/>
            <person name="Nowrousian M."/>
            <person name="Ottonello S."/>
            <person name="Baldrian P."/>
            <person name="Spatafora J.W."/>
            <person name="Henrissat B."/>
            <person name="Nagy L.G."/>
            <person name="Aury J.M."/>
            <person name="Wincker P."/>
            <person name="Grigoriev I.V."/>
            <person name="Bonfante P."/>
            <person name="Martin F.M."/>
        </authorList>
    </citation>
    <scope>NUCLEOTIDE SEQUENCE [LARGE SCALE GENOMIC DNA]</scope>
    <source>
        <strain evidence="2 3">RN42</strain>
    </source>
</reference>
<dbReference type="EMBL" id="ML119749">
    <property type="protein sequence ID" value="RPA76215.1"/>
    <property type="molecule type" value="Genomic_DNA"/>
</dbReference>
<dbReference type="AlphaFoldDB" id="A0A3N4HQV3"/>
<feature type="compositionally biased region" description="Polar residues" evidence="1">
    <location>
        <begin position="17"/>
        <end position="28"/>
    </location>
</feature>